<organism evidence="1">
    <name type="scientific">marine sediment metagenome</name>
    <dbReference type="NCBI Taxonomy" id="412755"/>
    <lineage>
        <taxon>unclassified sequences</taxon>
        <taxon>metagenomes</taxon>
        <taxon>ecological metagenomes</taxon>
    </lineage>
</organism>
<comment type="caution">
    <text evidence="1">The sequence shown here is derived from an EMBL/GenBank/DDBJ whole genome shotgun (WGS) entry which is preliminary data.</text>
</comment>
<dbReference type="InterPro" id="IPR016024">
    <property type="entry name" value="ARM-type_fold"/>
</dbReference>
<dbReference type="InterPro" id="IPR011989">
    <property type="entry name" value="ARM-like"/>
</dbReference>
<accession>X1FFR7</accession>
<evidence type="ECO:0000313" key="1">
    <source>
        <dbReference type="EMBL" id="GAH31375.1"/>
    </source>
</evidence>
<dbReference type="InterPro" id="IPR021133">
    <property type="entry name" value="HEAT_type_2"/>
</dbReference>
<dbReference type="PROSITE" id="PS50077">
    <property type="entry name" value="HEAT_REPEAT"/>
    <property type="match status" value="1"/>
</dbReference>
<sequence length="164" mass="16567">MKVTTRHILVAAVLAALLVAVVIVYCPGSGGDPNSSDPEKRLAAVAELRGKTDQASLEALRRLSDDSEPRVAVAAVNAISSGSGKSSRILKEILAGSGGGPARGAAAAALGRCKDVDGGILADALTDKDPIVRAGAAKGLARRREGAALPDLVAALEDPDARVR</sequence>
<dbReference type="InterPro" id="IPR004155">
    <property type="entry name" value="PBS_lyase_HEAT"/>
</dbReference>
<reference evidence="1" key="1">
    <citation type="journal article" date="2014" name="Front. Microbiol.">
        <title>High frequency of phylogenetically diverse reductive dehalogenase-homologous genes in deep subseafloor sedimentary metagenomes.</title>
        <authorList>
            <person name="Kawai M."/>
            <person name="Futagami T."/>
            <person name="Toyoda A."/>
            <person name="Takaki Y."/>
            <person name="Nishi S."/>
            <person name="Hori S."/>
            <person name="Arai W."/>
            <person name="Tsubouchi T."/>
            <person name="Morono Y."/>
            <person name="Uchiyama I."/>
            <person name="Ito T."/>
            <person name="Fujiyama A."/>
            <person name="Inagaki F."/>
            <person name="Takami H."/>
        </authorList>
    </citation>
    <scope>NUCLEOTIDE SEQUENCE</scope>
    <source>
        <strain evidence="1">Expedition CK06-06</strain>
    </source>
</reference>
<dbReference type="Gene3D" id="1.25.10.10">
    <property type="entry name" value="Leucine-rich Repeat Variant"/>
    <property type="match status" value="1"/>
</dbReference>
<proteinExistence type="predicted"/>
<dbReference type="SMART" id="SM00567">
    <property type="entry name" value="EZ_HEAT"/>
    <property type="match status" value="3"/>
</dbReference>
<dbReference type="AlphaFoldDB" id="X1FFR7"/>
<feature type="non-terminal residue" evidence="1">
    <location>
        <position position="164"/>
    </location>
</feature>
<gene>
    <name evidence="1" type="ORF">S03H2_25077</name>
</gene>
<protein>
    <recommendedName>
        <fullName evidence="2">HEAT repeat domain-containing protein</fullName>
    </recommendedName>
</protein>
<name>X1FFR7_9ZZZZ</name>
<evidence type="ECO:0008006" key="2">
    <source>
        <dbReference type="Google" id="ProtNLM"/>
    </source>
</evidence>
<dbReference type="SUPFAM" id="SSF48371">
    <property type="entry name" value="ARM repeat"/>
    <property type="match status" value="1"/>
</dbReference>
<dbReference type="Pfam" id="PF13646">
    <property type="entry name" value="HEAT_2"/>
    <property type="match status" value="2"/>
</dbReference>
<dbReference type="EMBL" id="BARU01014091">
    <property type="protein sequence ID" value="GAH31375.1"/>
    <property type="molecule type" value="Genomic_DNA"/>
</dbReference>